<dbReference type="Proteomes" id="UP001149140">
    <property type="component" value="Unassembled WGS sequence"/>
</dbReference>
<evidence type="ECO:0000313" key="2">
    <source>
        <dbReference type="Proteomes" id="UP001149140"/>
    </source>
</evidence>
<sequence>MTREEMLQHLQDDVDAWPQSVKDAGVKNAAGSAFRPVARNNEILRTENPEATYAYMIAAWEAEGAEEGSNGWVRVIEQAGPEFTWEYLMADPDKPYASLFDEVRPRVQAALENHESTAVWAEKVRINQEADDAQNERIRRIQDEMRSGKRSRLRM</sequence>
<reference evidence="1" key="1">
    <citation type="submission" date="2022-10" db="EMBL/GenBank/DDBJ databases">
        <title>The WGS of Solirubrobacter ginsenosidimutans DSM 21036.</title>
        <authorList>
            <person name="Jiang Z."/>
        </authorList>
    </citation>
    <scope>NUCLEOTIDE SEQUENCE</scope>
    <source>
        <strain evidence="1">DSM 21036</strain>
    </source>
</reference>
<comment type="caution">
    <text evidence="1">The sequence shown here is derived from an EMBL/GenBank/DDBJ whole genome shotgun (WGS) entry which is preliminary data.</text>
</comment>
<keyword evidence="2" id="KW-1185">Reference proteome</keyword>
<name>A0A9X3MZN2_9ACTN</name>
<organism evidence="1 2">
    <name type="scientific">Solirubrobacter ginsenosidimutans</name>
    <dbReference type="NCBI Taxonomy" id="490573"/>
    <lineage>
        <taxon>Bacteria</taxon>
        <taxon>Bacillati</taxon>
        <taxon>Actinomycetota</taxon>
        <taxon>Thermoleophilia</taxon>
        <taxon>Solirubrobacterales</taxon>
        <taxon>Solirubrobacteraceae</taxon>
        <taxon>Solirubrobacter</taxon>
    </lineage>
</organism>
<gene>
    <name evidence="1" type="ORF">OM076_37295</name>
</gene>
<protein>
    <submittedName>
        <fullName evidence="1">Uncharacterized protein</fullName>
    </submittedName>
</protein>
<proteinExistence type="predicted"/>
<accession>A0A9X3MZN2</accession>
<dbReference type="EMBL" id="JAPDOD010000056">
    <property type="protein sequence ID" value="MDA0165981.1"/>
    <property type="molecule type" value="Genomic_DNA"/>
</dbReference>
<dbReference type="AlphaFoldDB" id="A0A9X3MZN2"/>
<evidence type="ECO:0000313" key="1">
    <source>
        <dbReference type="EMBL" id="MDA0165981.1"/>
    </source>
</evidence>
<dbReference type="RefSeq" id="WP_270045243.1">
    <property type="nucleotide sequence ID" value="NZ_JAPDOD010000056.1"/>
</dbReference>